<dbReference type="Pfam" id="PF02362">
    <property type="entry name" value="B3"/>
    <property type="match status" value="2"/>
</dbReference>
<evidence type="ECO:0000256" key="2">
    <source>
        <dbReference type="ARBA" id="ARBA00023015"/>
    </source>
</evidence>
<dbReference type="PANTHER" id="PTHR31391">
    <property type="entry name" value="B3 DOMAIN-CONTAINING PROTEIN OS11G0197600-RELATED"/>
    <property type="match status" value="1"/>
</dbReference>
<keyword evidence="3" id="KW-0238">DNA-binding</keyword>
<reference evidence="8" key="1">
    <citation type="submission" date="2023-07" db="EMBL/GenBank/DDBJ databases">
        <title>A chromosome-level genome assembly of Lolium multiflorum.</title>
        <authorList>
            <person name="Chen Y."/>
            <person name="Copetti D."/>
            <person name="Kolliker R."/>
            <person name="Studer B."/>
        </authorList>
    </citation>
    <scope>NUCLEOTIDE SEQUENCE</scope>
    <source>
        <strain evidence="8">02402/16</strain>
        <tissue evidence="8">Leaf</tissue>
    </source>
</reference>
<dbReference type="CDD" id="cd10017">
    <property type="entry name" value="B3_DNA"/>
    <property type="match status" value="2"/>
</dbReference>
<accession>A0AAD8U2X1</accession>
<dbReference type="InterPro" id="IPR015300">
    <property type="entry name" value="DNA-bd_pseudobarrel_sf"/>
</dbReference>
<evidence type="ECO:0000259" key="7">
    <source>
        <dbReference type="PROSITE" id="PS50863"/>
    </source>
</evidence>
<dbReference type="SMART" id="SM01019">
    <property type="entry name" value="B3"/>
    <property type="match status" value="2"/>
</dbReference>
<dbReference type="InterPro" id="IPR044837">
    <property type="entry name" value="REM16-like"/>
</dbReference>
<feature type="region of interest" description="Disordered" evidence="6">
    <location>
        <begin position="176"/>
        <end position="223"/>
    </location>
</feature>
<evidence type="ECO:0000256" key="6">
    <source>
        <dbReference type="SAM" id="MobiDB-lite"/>
    </source>
</evidence>
<evidence type="ECO:0000256" key="4">
    <source>
        <dbReference type="ARBA" id="ARBA00023163"/>
    </source>
</evidence>
<keyword evidence="9" id="KW-1185">Reference proteome</keyword>
<feature type="domain" description="TF-B3" evidence="7">
    <location>
        <begin position="280"/>
        <end position="363"/>
    </location>
</feature>
<keyword evidence="4" id="KW-0804">Transcription</keyword>
<comment type="caution">
    <text evidence="8">The sequence shown here is derived from an EMBL/GenBank/DDBJ whole genome shotgun (WGS) entry which is preliminary data.</text>
</comment>
<feature type="compositionally biased region" description="Acidic residues" evidence="6">
    <location>
        <begin position="210"/>
        <end position="220"/>
    </location>
</feature>
<dbReference type="AlphaFoldDB" id="A0AAD8U2X1"/>
<dbReference type="EMBL" id="JAUUTY010000001">
    <property type="protein sequence ID" value="KAK1698965.1"/>
    <property type="molecule type" value="Genomic_DNA"/>
</dbReference>
<name>A0AAD8U2X1_LOLMU</name>
<dbReference type="PROSITE" id="PS50863">
    <property type="entry name" value="B3"/>
    <property type="match status" value="2"/>
</dbReference>
<dbReference type="Proteomes" id="UP001231189">
    <property type="component" value="Unassembled WGS sequence"/>
</dbReference>
<organism evidence="8 9">
    <name type="scientific">Lolium multiflorum</name>
    <name type="common">Italian ryegrass</name>
    <name type="synonym">Lolium perenne subsp. multiflorum</name>
    <dbReference type="NCBI Taxonomy" id="4521"/>
    <lineage>
        <taxon>Eukaryota</taxon>
        <taxon>Viridiplantae</taxon>
        <taxon>Streptophyta</taxon>
        <taxon>Embryophyta</taxon>
        <taxon>Tracheophyta</taxon>
        <taxon>Spermatophyta</taxon>
        <taxon>Magnoliopsida</taxon>
        <taxon>Liliopsida</taxon>
        <taxon>Poales</taxon>
        <taxon>Poaceae</taxon>
        <taxon>BOP clade</taxon>
        <taxon>Pooideae</taxon>
        <taxon>Poodae</taxon>
        <taxon>Poeae</taxon>
        <taxon>Poeae Chloroplast Group 2 (Poeae type)</taxon>
        <taxon>Loliodinae</taxon>
        <taxon>Loliinae</taxon>
        <taxon>Lolium</taxon>
    </lineage>
</organism>
<dbReference type="GO" id="GO:0005634">
    <property type="term" value="C:nucleus"/>
    <property type="evidence" value="ECO:0007669"/>
    <property type="project" value="UniProtKB-SubCell"/>
</dbReference>
<feature type="domain" description="TF-B3" evidence="7">
    <location>
        <begin position="36"/>
        <end position="130"/>
    </location>
</feature>
<dbReference type="GO" id="GO:0003677">
    <property type="term" value="F:DNA binding"/>
    <property type="evidence" value="ECO:0007669"/>
    <property type="project" value="UniProtKB-KW"/>
</dbReference>
<sequence length="372" mass="42753">MSAMAGEGERMGKKGRCVRCREWQEHYYWEHMDVSNIKFFKIMTADCQQRMSIPENIANKFTEQIAKGAFTLKAPSGDTWRVDVGKIAGELFFMSGWEEFSKAHELQENDLLFFKCSGSGSFDVLIFDSSGSEKVPCFFTDKERAKMLKQFDDIVAQEAEVHGLLSDAGNAIVRLSQPVGSPHTTSTSEKPGEEDESPNNRDPQVKCGVTEEEEQSDDEHNDSSDYYYYSRFASYLTLDERGQIFGLASIQRGNPVYVVVLQKSHVRRSNNILLVLWLQVIPSKFATDHLARKSHDILLLKPNRKEQWYVKYYYHAKVTRGINGVRWTKFVRDNRLREGDICIFELMKGIRKVTMTVHVTRKVDDGRFVLLP</sequence>
<feature type="compositionally biased region" description="Polar residues" evidence="6">
    <location>
        <begin position="178"/>
        <end position="189"/>
    </location>
</feature>
<evidence type="ECO:0000313" key="8">
    <source>
        <dbReference type="EMBL" id="KAK1698965.1"/>
    </source>
</evidence>
<evidence type="ECO:0000313" key="9">
    <source>
        <dbReference type="Proteomes" id="UP001231189"/>
    </source>
</evidence>
<evidence type="ECO:0000256" key="1">
    <source>
        <dbReference type="ARBA" id="ARBA00004123"/>
    </source>
</evidence>
<evidence type="ECO:0000256" key="5">
    <source>
        <dbReference type="ARBA" id="ARBA00023242"/>
    </source>
</evidence>
<dbReference type="SUPFAM" id="SSF101936">
    <property type="entry name" value="DNA-binding pseudobarrel domain"/>
    <property type="match status" value="2"/>
</dbReference>
<keyword evidence="2" id="KW-0805">Transcription regulation</keyword>
<dbReference type="InterPro" id="IPR003340">
    <property type="entry name" value="B3_DNA-bd"/>
</dbReference>
<dbReference type="PANTHER" id="PTHR31391:SF70">
    <property type="entry name" value="B3 DOMAIN-CONTAINING PROTEIN OS03G0622200"/>
    <property type="match status" value="1"/>
</dbReference>
<proteinExistence type="predicted"/>
<dbReference type="Gene3D" id="2.40.330.10">
    <property type="entry name" value="DNA-binding pseudobarrel domain"/>
    <property type="match status" value="2"/>
</dbReference>
<evidence type="ECO:0000256" key="3">
    <source>
        <dbReference type="ARBA" id="ARBA00023125"/>
    </source>
</evidence>
<comment type="subcellular location">
    <subcellularLocation>
        <location evidence="1">Nucleus</location>
    </subcellularLocation>
</comment>
<gene>
    <name evidence="8" type="ORF">QYE76_015662</name>
</gene>
<protein>
    <recommendedName>
        <fullName evidence="7">TF-B3 domain-containing protein</fullName>
    </recommendedName>
</protein>
<keyword evidence="5" id="KW-0539">Nucleus</keyword>